<dbReference type="SMART" id="SM00645">
    <property type="entry name" value="Pept_C1"/>
    <property type="match status" value="1"/>
</dbReference>
<dbReference type="Pfam" id="PF00112">
    <property type="entry name" value="Peptidase_C1"/>
    <property type="match status" value="1"/>
</dbReference>
<evidence type="ECO:0000259" key="3">
    <source>
        <dbReference type="SMART" id="SM00645"/>
    </source>
</evidence>
<reference evidence="5" key="2">
    <citation type="submission" date="2020-10" db="UniProtKB">
        <authorList>
            <consortium name="WormBaseParasite"/>
        </authorList>
    </citation>
    <scope>IDENTIFICATION</scope>
</reference>
<evidence type="ECO:0000256" key="2">
    <source>
        <dbReference type="SAM" id="Phobius"/>
    </source>
</evidence>
<evidence type="ECO:0000256" key="1">
    <source>
        <dbReference type="ARBA" id="ARBA00006803"/>
    </source>
</evidence>
<feature type="transmembrane region" description="Helical" evidence="2">
    <location>
        <begin position="105"/>
        <end position="124"/>
    </location>
</feature>
<evidence type="ECO:0000313" key="5">
    <source>
        <dbReference type="WBParaSite" id="Pan_g1059.t1"/>
    </source>
</evidence>
<feature type="transmembrane region" description="Helical" evidence="2">
    <location>
        <begin position="12"/>
        <end position="31"/>
    </location>
</feature>
<proteinExistence type="inferred from homology"/>
<comment type="similarity">
    <text evidence="1">Belongs to the nematode receptor-like protein sre family.</text>
</comment>
<dbReference type="Proteomes" id="UP000492821">
    <property type="component" value="Unassembled WGS sequence"/>
</dbReference>
<accession>A0A7E4UMN0</accession>
<organism evidence="4 5">
    <name type="scientific">Panagrellus redivivus</name>
    <name type="common">Microworm</name>
    <dbReference type="NCBI Taxonomy" id="6233"/>
    <lineage>
        <taxon>Eukaryota</taxon>
        <taxon>Metazoa</taxon>
        <taxon>Ecdysozoa</taxon>
        <taxon>Nematoda</taxon>
        <taxon>Chromadorea</taxon>
        <taxon>Rhabditida</taxon>
        <taxon>Tylenchina</taxon>
        <taxon>Panagrolaimomorpha</taxon>
        <taxon>Panagrolaimoidea</taxon>
        <taxon>Panagrolaimidae</taxon>
        <taxon>Panagrellus</taxon>
    </lineage>
</organism>
<dbReference type="PANTHER" id="PTHR47518">
    <property type="entry name" value="SERPENTINE RECEPTOR CLASS EPSILON-13-RELATED"/>
    <property type="match status" value="1"/>
</dbReference>
<dbReference type="SUPFAM" id="SSF54001">
    <property type="entry name" value="Cysteine proteinases"/>
    <property type="match status" value="1"/>
</dbReference>
<dbReference type="InterPro" id="IPR038765">
    <property type="entry name" value="Papain-like_cys_pep_sf"/>
</dbReference>
<sequence length="267" mass="30594">MESLTDDITNWQTFLAIVIVNLLAIFVFILCERKNLQFYNDHLNGLSQAKYTLSRRFQLVENIKIAKFIKKLFFGAFMFNVLLGGNYFLILITTDVHTQNLFVEMFDLLSPLYGSTIPVVYLLTNKILQVDIRRAFFSCCNNSVEQDLNSKTPGNVVVDVFGRNLIQHSTTEGHQYFAHLKKIQRPPLLYEMFAYKSGVFNPSKLECEKHRIGDHVFAIIGYGTENKEDYWLLKNNWGTTFGEHGYIKMKIGVHSCGMGAVVVAPLL</sequence>
<dbReference type="InterPro" id="IPR004151">
    <property type="entry name" value="7TM_GPCR_serpentine_rcpt_Sre"/>
</dbReference>
<name>A0A7E4UMN0_PANRE</name>
<dbReference type="InterPro" id="IPR000668">
    <property type="entry name" value="Peptidase_C1A_C"/>
</dbReference>
<dbReference type="Gene3D" id="3.90.70.10">
    <property type="entry name" value="Cysteine proteinases"/>
    <property type="match status" value="1"/>
</dbReference>
<dbReference type="InterPro" id="IPR052854">
    <property type="entry name" value="Serpentine_rcpt_epsilon"/>
</dbReference>
<dbReference type="GO" id="GO:0016020">
    <property type="term" value="C:membrane"/>
    <property type="evidence" value="ECO:0007669"/>
    <property type="project" value="InterPro"/>
</dbReference>
<evidence type="ECO:0000313" key="4">
    <source>
        <dbReference type="Proteomes" id="UP000492821"/>
    </source>
</evidence>
<keyword evidence="4" id="KW-1185">Reference proteome</keyword>
<dbReference type="WBParaSite" id="Pan_g1059.t1">
    <property type="protein sequence ID" value="Pan_g1059.t1"/>
    <property type="gene ID" value="Pan_g1059"/>
</dbReference>
<keyword evidence="2" id="KW-0812">Transmembrane</keyword>
<dbReference type="AlphaFoldDB" id="A0A7E4UMN0"/>
<protein>
    <submittedName>
        <fullName evidence="5">Pept_C1 domain-containing protein</fullName>
    </submittedName>
</protein>
<keyword evidence="2" id="KW-0472">Membrane</keyword>
<keyword evidence="2" id="KW-1133">Transmembrane helix</keyword>
<dbReference type="Pfam" id="PF03125">
    <property type="entry name" value="Sre"/>
    <property type="match status" value="1"/>
</dbReference>
<dbReference type="PANTHER" id="PTHR47518:SF9">
    <property type="entry name" value="SERPENTINE RECEPTOR, CLASS T"/>
    <property type="match status" value="1"/>
</dbReference>
<feature type="transmembrane region" description="Helical" evidence="2">
    <location>
        <begin position="72"/>
        <end position="93"/>
    </location>
</feature>
<dbReference type="GO" id="GO:0007606">
    <property type="term" value="P:sensory perception of chemical stimulus"/>
    <property type="evidence" value="ECO:0007669"/>
    <property type="project" value="InterPro"/>
</dbReference>
<dbReference type="GO" id="GO:0008234">
    <property type="term" value="F:cysteine-type peptidase activity"/>
    <property type="evidence" value="ECO:0007669"/>
    <property type="project" value="InterPro"/>
</dbReference>
<dbReference type="GO" id="GO:0006508">
    <property type="term" value="P:proteolysis"/>
    <property type="evidence" value="ECO:0007669"/>
    <property type="project" value="InterPro"/>
</dbReference>
<reference evidence="4" key="1">
    <citation type="journal article" date="2013" name="Genetics">
        <title>The draft genome and transcriptome of Panagrellus redivivus are shaped by the harsh demands of a free-living lifestyle.</title>
        <authorList>
            <person name="Srinivasan J."/>
            <person name="Dillman A.R."/>
            <person name="Macchietto M.G."/>
            <person name="Heikkinen L."/>
            <person name="Lakso M."/>
            <person name="Fracchia K.M."/>
            <person name="Antoshechkin I."/>
            <person name="Mortazavi A."/>
            <person name="Wong G."/>
            <person name="Sternberg P.W."/>
        </authorList>
    </citation>
    <scope>NUCLEOTIDE SEQUENCE [LARGE SCALE GENOMIC DNA]</scope>
    <source>
        <strain evidence="4">MT8872</strain>
    </source>
</reference>
<feature type="domain" description="Peptidase C1A papain C-terminal" evidence="3">
    <location>
        <begin position="39"/>
        <end position="266"/>
    </location>
</feature>